<sequence>PNDQRQAWTATRVRVVINIANRLFSRGKELQEDPVKRKLKVTVSTFDGDQRKMSVWRQCLEAAVVYYKWALQQDQSYRDQILIRQQIGFCYYRLGFDNDDNDLTPAAQDDLAAEARDHFDFILRLCSMHKRDVNNNPTIRVIRDITRVRLQNLNLEIKRKKKTQTPQNSPS</sequence>
<feature type="non-terminal residue" evidence="1">
    <location>
        <position position="1"/>
    </location>
</feature>
<evidence type="ECO:0008006" key="2">
    <source>
        <dbReference type="Google" id="ProtNLM"/>
    </source>
</evidence>
<evidence type="ECO:0000313" key="1">
    <source>
        <dbReference type="EMBL" id="SVB44498.1"/>
    </source>
</evidence>
<protein>
    <recommendedName>
        <fullName evidence="2">KIF-binding protein</fullName>
    </recommendedName>
</protein>
<name>A0A382E1I8_9ZZZZ</name>
<accession>A0A382E1I8</accession>
<gene>
    <name evidence="1" type="ORF">METZ01_LOCUS197352</name>
</gene>
<dbReference type="AlphaFoldDB" id="A0A382E1I8"/>
<reference evidence="1" key="1">
    <citation type="submission" date="2018-05" db="EMBL/GenBank/DDBJ databases">
        <authorList>
            <person name="Lanie J.A."/>
            <person name="Ng W.-L."/>
            <person name="Kazmierczak K.M."/>
            <person name="Andrzejewski T.M."/>
            <person name="Davidsen T.M."/>
            <person name="Wayne K.J."/>
            <person name="Tettelin H."/>
            <person name="Glass J.I."/>
            <person name="Rusch D."/>
            <person name="Podicherti R."/>
            <person name="Tsui H.-C.T."/>
            <person name="Winkler M.E."/>
        </authorList>
    </citation>
    <scope>NUCLEOTIDE SEQUENCE</scope>
</reference>
<organism evidence="1">
    <name type="scientific">marine metagenome</name>
    <dbReference type="NCBI Taxonomy" id="408172"/>
    <lineage>
        <taxon>unclassified sequences</taxon>
        <taxon>metagenomes</taxon>
        <taxon>ecological metagenomes</taxon>
    </lineage>
</organism>
<dbReference type="EMBL" id="UINC01042196">
    <property type="protein sequence ID" value="SVB44498.1"/>
    <property type="molecule type" value="Genomic_DNA"/>
</dbReference>
<proteinExistence type="predicted"/>